<dbReference type="Proteomes" id="UP000235406">
    <property type="component" value="Unassembled WGS sequence"/>
</dbReference>
<gene>
    <name evidence="1" type="ORF">BCT49_00340</name>
</gene>
<dbReference type="OrthoDB" id="8586582at2"/>
<proteinExistence type="predicted"/>
<comment type="caution">
    <text evidence="1">The sequence shown here is derived from an EMBL/GenBank/DDBJ whole genome shotgun (WGS) entry which is preliminary data.</text>
</comment>
<dbReference type="AlphaFoldDB" id="A0A2N7K202"/>
<protein>
    <submittedName>
        <fullName evidence="1">Uncharacterized protein</fullName>
    </submittedName>
</protein>
<accession>A0A2N7K202</accession>
<dbReference type="RefSeq" id="WP_102436149.1">
    <property type="nucleotide sequence ID" value="NZ_CAWNVI010000131.1"/>
</dbReference>
<dbReference type="EMBL" id="MCZK01000131">
    <property type="protein sequence ID" value="PMM67712.1"/>
    <property type="molecule type" value="Genomic_DNA"/>
</dbReference>
<reference evidence="2" key="1">
    <citation type="submission" date="2016-07" db="EMBL/GenBank/DDBJ databases">
        <title>Nontailed viruses are major unrecognized killers of bacteria in the ocean.</title>
        <authorList>
            <person name="Kauffman K."/>
            <person name="Hussain F."/>
            <person name="Yang J."/>
            <person name="Arevalo P."/>
            <person name="Brown J."/>
            <person name="Cutler M."/>
            <person name="Kelly L."/>
            <person name="Polz M.F."/>
        </authorList>
    </citation>
    <scope>NUCLEOTIDE SEQUENCE [LARGE SCALE GENOMIC DNA]</scope>
    <source>
        <strain evidence="2">10N.261.46.F8</strain>
    </source>
</reference>
<sequence>MNYVIHNHKSDLMKTIQSTVAKSGGHRYIYEQIPEIKLKAVLFKWEDRYQINATKQQRWYAKKKGKPNSTVILFRDKKCDYFDVWLFVSDGEGVVSQSENLKSVTDKRTRVTITGYELVRQTQTVLKGDNYLQKKEQYTKENKPRWTWRINSEHYTLWEKQINRAIRSKNSQKIEQCYFLLQTMPCFAEMRKQAYQLFKLFKTEYQRSFTKEYDKTLGKSFYGRFKSPRTSPLK</sequence>
<organism evidence="1 2">
    <name type="scientific">Vibrio lentus</name>
    <dbReference type="NCBI Taxonomy" id="136468"/>
    <lineage>
        <taxon>Bacteria</taxon>
        <taxon>Pseudomonadati</taxon>
        <taxon>Pseudomonadota</taxon>
        <taxon>Gammaproteobacteria</taxon>
        <taxon>Vibrionales</taxon>
        <taxon>Vibrionaceae</taxon>
        <taxon>Vibrio</taxon>
    </lineage>
</organism>
<name>A0A2N7K202_9VIBR</name>
<evidence type="ECO:0000313" key="2">
    <source>
        <dbReference type="Proteomes" id="UP000235406"/>
    </source>
</evidence>
<evidence type="ECO:0000313" key="1">
    <source>
        <dbReference type="EMBL" id="PMM67712.1"/>
    </source>
</evidence>